<dbReference type="EMBL" id="PCWS01000068">
    <property type="protein sequence ID" value="PIR08450.1"/>
    <property type="molecule type" value="Genomic_DNA"/>
</dbReference>
<dbReference type="AlphaFoldDB" id="A0A2H0NHT1"/>
<dbReference type="Proteomes" id="UP000230707">
    <property type="component" value="Unassembled WGS sequence"/>
</dbReference>
<sequence>MIISLHIIKYLPTVIFFSFLLFHMYLYIRYSRFKNIYQKIVVIGFFVFYIFFINAGIDLIYINTSGKPIFQVFLYGSFLGGYYVTRRFLWKKYKFALKNEKKRILFDIFLHYFYYASGGLVAMLLALTVNYLLQVGK</sequence>
<reference evidence="2 3" key="1">
    <citation type="submission" date="2017-09" db="EMBL/GenBank/DDBJ databases">
        <title>Depth-based differentiation of microbial function through sediment-hosted aquifers and enrichment of novel symbionts in the deep terrestrial subsurface.</title>
        <authorList>
            <person name="Probst A.J."/>
            <person name="Ladd B."/>
            <person name="Jarett J.K."/>
            <person name="Geller-Mcgrath D.E."/>
            <person name="Sieber C.M."/>
            <person name="Emerson J.B."/>
            <person name="Anantharaman K."/>
            <person name="Thomas B.C."/>
            <person name="Malmstrom R."/>
            <person name="Stieglmeier M."/>
            <person name="Klingl A."/>
            <person name="Woyke T."/>
            <person name="Ryan C.M."/>
            <person name="Banfield J.F."/>
        </authorList>
    </citation>
    <scope>NUCLEOTIDE SEQUENCE [LARGE SCALE GENOMIC DNA]</scope>
    <source>
        <strain evidence="2">CG11_big_fil_rev_8_21_14_0_20_37_11</strain>
    </source>
</reference>
<evidence type="ECO:0000313" key="2">
    <source>
        <dbReference type="EMBL" id="PIR08450.1"/>
    </source>
</evidence>
<feature type="transmembrane region" description="Helical" evidence="1">
    <location>
        <begin position="104"/>
        <end position="133"/>
    </location>
</feature>
<keyword evidence="1" id="KW-0472">Membrane</keyword>
<feature type="transmembrane region" description="Helical" evidence="1">
    <location>
        <begin position="6"/>
        <end position="28"/>
    </location>
</feature>
<evidence type="ECO:0000313" key="3">
    <source>
        <dbReference type="Proteomes" id="UP000230707"/>
    </source>
</evidence>
<protein>
    <submittedName>
        <fullName evidence="2">Uncharacterized protein</fullName>
    </submittedName>
</protein>
<evidence type="ECO:0000256" key="1">
    <source>
        <dbReference type="SAM" id="Phobius"/>
    </source>
</evidence>
<proteinExistence type="predicted"/>
<comment type="caution">
    <text evidence="2">The sequence shown here is derived from an EMBL/GenBank/DDBJ whole genome shotgun (WGS) entry which is preliminary data.</text>
</comment>
<keyword evidence="1" id="KW-0812">Transmembrane</keyword>
<gene>
    <name evidence="2" type="ORF">COV53_02990</name>
</gene>
<feature type="transmembrane region" description="Helical" evidence="1">
    <location>
        <begin position="68"/>
        <end position="84"/>
    </location>
</feature>
<organism evidence="2 3">
    <name type="scientific">Candidatus Gottesmanbacteria bacterium CG11_big_fil_rev_8_21_14_0_20_37_11</name>
    <dbReference type="NCBI Taxonomy" id="1974575"/>
    <lineage>
        <taxon>Bacteria</taxon>
        <taxon>Candidatus Gottesmaniibacteriota</taxon>
    </lineage>
</organism>
<feature type="transmembrane region" description="Helical" evidence="1">
    <location>
        <begin position="40"/>
        <end position="62"/>
    </location>
</feature>
<keyword evidence="1" id="KW-1133">Transmembrane helix</keyword>
<accession>A0A2H0NHT1</accession>
<name>A0A2H0NHT1_9BACT</name>